<dbReference type="NCBIfam" id="TIGR01409">
    <property type="entry name" value="TAT_signal_seq"/>
    <property type="match status" value="1"/>
</dbReference>
<dbReference type="Proteomes" id="UP000019141">
    <property type="component" value="Unassembled WGS sequence"/>
</dbReference>
<dbReference type="PROSITE" id="PS51318">
    <property type="entry name" value="TAT"/>
    <property type="match status" value="1"/>
</dbReference>
<accession>W4LJE4</accession>
<reference evidence="1 2" key="1">
    <citation type="journal article" date="2014" name="Nature">
        <title>An environmental bacterial taxon with a large and distinct metabolic repertoire.</title>
        <authorList>
            <person name="Wilson M.C."/>
            <person name="Mori T."/>
            <person name="Ruckert C."/>
            <person name="Uria A.R."/>
            <person name="Helf M.J."/>
            <person name="Takada K."/>
            <person name="Gernert C."/>
            <person name="Steffens U.A."/>
            <person name="Heycke N."/>
            <person name="Schmitt S."/>
            <person name="Rinke C."/>
            <person name="Helfrich E.J."/>
            <person name="Brachmann A.O."/>
            <person name="Gurgui C."/>
            <person name="Wakimoto T."/>
            <person name="Kracht M."/>
            <person name="Crusemann M."/>
            <person name="Hentschel U."/>
            <person name="Abe I."/>
            <person name="Matsunaga S."/>
            <person name="Kalinowski J."/>
            <person name="Takeyama H."/>
            <person name="Piel J."/>
        </authorList>
    </citation>
    <scope>NUCLEOTIDE SEQUENCE [LARGE SCALE GENOMIC DNA]</scope>
    <source>
        <strain evidence="2">TSY1</strain>
    </source>
</reference>
<organism evidence="1 2">
    <name type="scientific">Entotheonella factor</name>
    <dbReference type="NCBI Taxonomy" id="1429438"/>
    <lineage>
        <taxon>Bacteria</taxon>
        <taxon>Pseudomonadati</taxon>
        <taxon>Nitrospinota/Tectimicrobiota group</taxon>
        <taxon>Candidatus Tectimicrobiota</taxon>
        <taxon>Candidatus Entotheonellia</taxon>
        <taxon>Candidatus Entotheonellales</taxon>
        <taxon>Candidatus Entotheonellaceae</taxon>
        <taxon>Candidatus Entotheonella</taxon>
    </lineage>
</organism>
<dbReference type="AlphaFoldDB" id="W4LJE4"/>
<name>W4LJE4_ENTF1</name>
<dbReference type="InterPro" id="IPR006311">
    <property type="entry name" value="TAT_signal"/>
</dbReference>
<evidence type="ECO:0000313" key="1">
    <source>
        <dbReference type="EMBL" id="ETW97800.1"/>
    </source>
</evidence>
<comment type="caution">
    <text evidence="1">The sequence shown here is derived from an EMBL/GenBank/DDBJ whole genome shotgun (WGS) entry which is preliminary data.</text>
</comment>
<dbReference type="HOGENOM" id="CLU_2768134_0_0_7"/>
<sequence length="69" mass="7248">MTQERTGRESELSRREFLAATGGVAAGVAAMGMAGQAEAGEPKPGRGGTLRIATRSDAIGLEPHRNNYY</sequence>
<proteinExistence type="predicted"/>
<protein>
    <submittedName>
        <fullName evidence="1">Uncharacterized protein</fullName>
    </submittedName>
</protein>
<dbReference type="EMBL" id="AZHW01000617">
    <property type="protein sequence ID" value="ETW97800.1"/>
    <property type="molecule type" value="Genomic_DNA"/>
</dbReference>
<dbReference type="InterPro" id="IPR019546">
    <property type="entry name" value="TAT_signal_bac_arc"/>
</dbReference>
<keyword evidence="2" id="KW-1185">Reference proteome</keyword>
<evidence type="ECO:0000313" key="2">
    <source>
        <dbReference type="Proteomes" id="UP000019141"/>
    </source>
</evidence>
<gene>
    <name evidence="1" type="ORF">ETSY1_21255</name>
</gene>